<reference evidence="1 2" key="1">
    <citation type="journal article" date="2015" name="Genome Biol.">
        <title>Comparative genomics of Steinernema reveals deeply conserved gene regulatory networks.</title>
        <authorList>
            <person name="Dillman A.R."/>
            <person name="Macchietto M."/>
            <person name="Porter C.F."/>
            <person name="Rogers A."/>
            <person name="Williams B."/>
            <person name="Antoshechkin I."/>
            <person name="Lee M.M."/>
            <person name="Goodwin Z."/>
            <person name="Lu X."/>
            <person name="Lewis E.E."/>
            <person name="Goodrich-Blair H."/>
            <person name="Stock S.P."/>
            <person name="Adams B.J."/>
            <person name="Sternberg P.W."/>
            <person name="Mortazavi A."/>
        </authorList>
    </citation>
    <scope>NUCLEOTIDE SEQUENCE [LARGE SCALE GENOMIC DNA]</scope>
    <source>
        <strain evidence="1 2">ALL</strain>
    </source>
</reference>
<dbReference type="EMBL" id="AZBU02000002">
    <property type="protein sequence ID" value="TKR93692.1"/>
    <property type="molecule type" value="Genomic_DNA"/>
</dbReference>
<dbReference type="AlphaFoldDB" id="A0A4U5PBI7"/>
<protein>
    <submittedName>
        <fullName evidence="1">Uncharacterized protein</fullName>
    </submittedName>
</protein>
<evidence type="ECO:0000313" key="1">
    <source>
        <dbReference type="EMBL" id="TKR93692.1"/>
    </source>
</evidence>
<accession>A0A4U5PBI7</accession>
<name>A0A4U5PBI7_STECR</name>
<organism evidence="1 2">
    <name type="scientific">Steinernema carpocapsae</name>
    <name type="common">Entomopathogenic nematode</name>
    <dbReference type="NCBI Taxonomy" id="34508"/>
    <lineage>
        <taxon>Eukaryota</taxon>
        <taxon>Metazoa</taxon>
        <taxon>Ecdysozoa</taxon>
        <taxon>Nematoda</taxon>
        <taxon>Chromadorea</taxon>
        <taxon>Rhabditida</taxon>
        <taxon>Tylenchina</taxon>
        <taxon>Panagrolaimomorpha</taxon>
        <taxon>Strongyloidoidea</taxon>
        <taxon>Steinernematidae</taxon>
        <taxon>Steinernema</taxon>
    </lineage>
</organism>
<comment type="caution">
    <text evidence="1">The sequence shown here is derived from an EMBL/GenBank/DDBJ whole genome shotgun (WGS) entry which is preliminary data.</text>
</comment>
<dbReference type="Proteomes" id="UP000298663">
    <property type="component" value="Unassembled WGS sequence"/>
</dbReference>
<proteinExistence type="predicted"/>
<evidence type="ECO:0000313" key="2">
    <source>
        <dbReference type="Proteomes" id="UP000298663"/>
    </source>
</evidence>
<reference evidence="1 2" key="2">
    <citation type="journal article" date="2019" name="G3 (Bethesda)">
        <title>Hybrid Assembly of the Genome of the Entomopathogenic Nematode Steinernema carpocapsae Identifies the X-Chromosome.</title>
        <authorList>
            <person name="Serra L."/>
            <person name="Macchietto M."/>
            <person name="Macias-Munoz A."/>
            <person name="McGill C.J."/>
            <person name="Rodriguez I.M."/>
            <person name="Rodriguez B."/>
            <person name="Murad R."/>
            <person name="Mortazavi A."/>
        </authorList>
    </citation>
    <scope>NUCLEOTIDE SEQUENCE [LARGE SCALE GENOMIC DNA]</scope>
    <source>
        <strain evidence="1 2">ALL</strain>
    </source>
</reference>
<gene>
    <name evidence="1" type="ORF">L596_008102</name>
</gene>
<sequence>MICQRFLSVSESNSYIGQDSHILQASSHLEITLHFRFLVDHSVSSSFTTCPLFGRLRVVLPREYSGWMDLVCLGVINWIKVLSTKNRNTFQLFPNSGSLCSLTLPHVLQTLFQSTVSPINTPMPLFPPSFVFSPFPLLLLSNFSQRPSASRRPQIIQVRRALHCARIARGRVSAPWIWENYGNLREQRIESNCPSSFATENESPHKFDVNMCFDCFWQRPESGRLEETAAA</sequence>
<keyword evidence="2" id="KW-1185">Reference proteome</keyword>